<evidence type="ECO:0000256" key="5">
    <source>
        <dbReference type="ARBA" id="ARBA00022692"/>
    </source>
</evidence>
<evidence type="ECO:0000256" key="3">
    <source>
        <dbReference type="ARBA" id="ARBA00022475"/>
    </source>
</evidence>
<dbReference type="InterPro" id="IPR035906">
    <property type="entry name" value="MetI-like_sf"/>
</dbReference>
<dbReference type="InterPro" id="IPR000515">
    <property type="entry name" value="MetI-like"/>
</dbReference>
<evidence type="ECO:0000256" key="2">
    <source>
        <dbReference type="ARBA" id="ARBA00022448"/>
    </source>
</evidence>
<dbReference type="PANTHER" id="PTHR43357:SF4">
    <property type="entry name" value="INNER MEMBRANE ABC TRANSPORTER PERMEASE PROTEIN YDCV"/>
    <property type="match status" value="1"/>
</dbReference>
<feature type="transmembrane region" description="Helical" evidence="8">
    <location>
        <begin position="173"/>
        <end position="197"/>
    </location>
</feature>
<keyword evidence="2 8" id="KW-0813">Transport</keyword>
<keyword evidence="3" id="KW-1003">Cell membrane</keyword>
<dbReference type="SUPFAM" id="SSF161098">
    <property type="entry name" value="MetI-like"/>
    <property type="match status" value="2"/>
</dbReference>
<feature type="transmembrane region" description="Helical" evidence="8">
    <location>
        <begin position="116"/>
        <end position="137"/>
    </location>
</feature>
<feature type="transmembrane region" description="Helical" evidence="8">
    <location>
        <begin position="330"/>
        <end position="350"/>
    </location>
</feature>
<feature type="transmembrane region" description="Helical" evidence="8">
    <location>
        <begin position="54"/>
        <end position="76"/>
    </location>
</feature>
<dbReference type="Pfam" id="PF00528">
    <property type="entry name" value="BPD_transp_1"/>
    <property type="match status" value="2"/>
</dbReference>
<feature type="domain" description="ABC transmembrane type-1" evidence="9">
    <location>
        <begin position="324"/>
        <end position="517"/>
    </location>
</feature>
<feature type="transmembrane region" description="Helical" evidence="8">
    <location>
        <begin position="450"/>
        <end position="475"/>
    </location>
</feature>
<dbReference type="KEGG" id="atq:GH723_08420"/>
<organism evidence="10 11">
    <name type="scientific">Actinomarinicola tropica</name>
    <dbReference type="NCBI Taxonomy" id="2789776"/>
    <lineage>
        <taxon>Bacteria</taxon>
        <taxon>Bacillati</taxon>
        <taxon>Actinomycetota</taxon>
        <taxon>Acidimicrobiia</taxon>
        <taxon>Acidimicrobiales</taxon>
        <taxon>Iamiaceae</taxon>
        <taxon>Actinomarinicola</taxon>
    </lineage>
</organism>
<evidence type="ECO:0000256" key="1">
    <source>
        <dbReference type="ARBA" id="ARBA00004429"/>
    </source>
</evidence>
<keyword evidence="4" id="KW-0997">Cell inner membrane</keyword>
<evidence type="ECO:0000256" key="8">
    <source>
        <dbReference type="RuleBase" id="RU363032"/>
    </source>
</evidence>
<feature type="domain" description="ABC transmembrane type-1" evidence="9">
    <location>
        <begin position="50"/>
        <end position="236"/>
    </location>
</feature>
<sequence length="526" mass="54722">MLSLPPLVFLAVFFAVPVGAILLTGLRPDGSWALGALVEVLGDGALRGVVWFTLWQAVLSTVLTLAVGVPVAYALTRFDFPGRRVVHAALLVPFVLPTVVVAVAFIVTLGSGLRGTLVAILVAHVFFNVAVVVRVVGGLLEKLDPRMEDAAATLGAGRWRTALHVVLPLARPAIVSAAGVVFLFTFTSFGVVLLLGGPEHATLEVEIHRQTTQLLDLPVAAALSLLQLAIVAGLLAVGTGRQQALAVAQPIAGDAASVRRPRGVGERSFLAAALALAGALVGVPLALLVLRSFRAPDGGLGLQWYRALVDPEASVLGRPALDAVRHSLEFAVAATVVAVVVGLAAAVVVTRGPRRWARALDVVLLLPLGVSAVTVGFGFLISLDDPPLDLRGSWWLIPMAQALVAVPFVVRVLVPVLSSIDDRVREAAAVLGASPARVWREVDLPLVGRAVGVAAGFAFAVSLGEFGATVFIARAETVTVPVAILRLLGRPGPSNFGQAMALSTILMVMTTVSLLVISRLRPGGTR</sequence>
<comment type="subcellular location">
    <subcellularLocation>
        <location evidence="1">Cell inner membrane</location>
        <topology evidence="1">Multi-pass membrane protein</topology>
    </subcellularLocation>
    <subcellularLocation>
        <location evidence="8">Cell membrane</location>
        <topology evidence="8">Multi-pass membrane protein</topology>
    </subcellularLocation>
</comment>
<dbReference type="Proteomes" id="UP000334019">
    <property type="component" value="Chromosome"/>
</dbReference>
<feature type="transmembrane region" description="Helical" evidence="8">
    <location>
        <begin position="362"/>
        <end position="383"/>
    </location>
</feature>
<keyword evidence="11" id="KW-1185">Reference proteome</keyword>
<keyword evidence="6 8" id="KW-1133">Transmembrane helix</keyword>
<feature type="transmembrane region" description="Helical" evidence="8">
    <location>
        <begin position="495"/>
        <end position="517"/>
    </location>
</feature>
<dbReference type="PANTHER" id="PTHR43357">
    <property type="entry name" value="INNER MEMBRANE ABC TRANSPORTER PERMEASE PROTEIN YDCV"/>
    <property type="match status" value="1"/>
</dbReference>
<dbReference type="CDD" id="cd06261">
    <property type="entry name" value="TM_PBP2"/>
    <property type="match status" value="2"/>
</dbReference>
<feature type="transmembrane region" description="Helical" evidence="8">
    <location>
        <begin position="88"/>
        <end position="110"/>
    </location>
</feature>
<dbReference type="Gene3D" id="1.10.3720.10">
    <property type="entry name" value="MetI-like"/>
    <property type="match status" value="2"/>
</dbReference>
<evidence type="ECO:0000313" key="10">
    <source>
        <dbReference type="EMBL" id="QGG97039.1"/>
    </source>
</evidence>
<reference evidence="10 11" key="1">
    <citation type="submission" date="2019-11" db="EMBL/GenBank/DDBJ databases">
        <authorList>
            <person name="He Y."/>
        </authorList>
    </citation>
    <scope>NUCLEOTIDE SEQUENCE [LARGE SCALE GENOMIC DNA]</scope>
    <source>
        <strain evidence="10 11">SCSIO 58843</strain>
    </source>
</reference>
<evidence type="ECO:0000256" key="7">
    <source>
        <dbReference type="ARBA" id="ARBA00023136"/>
    </source>
</evidence>
<accession>A0A5Q2RJS0</accession>
<gene>
    <name evidence="10" type="ORF">GH723_08420</name>
</gene>
<evidence type="ECO:0000256" key="4">
    <source>
        <dbReference type="ARBA" id="ARBA00022519"/>
    </source>
</evidence>
<dbReference type="AlphaFoldDB" id="A0A5Q2RJS0"/>
<dbReference type="GO" id="GO:0005886">
    <property type="term" value="C:plasma membrane"/>
    <property type="evidence" value="ECO:0007669"/>
    <property type="project" value="UniProtKB-SubCell"/>
</dbReference>
<name>A0A5Q2RJS0_9ACTN</name>
<evidence type="ECO:0000313" key="11">
    <source>
        <dbReference type="Proteomes" id="UP000334019"/>
    </source>
</evidence>
<feature type="transmembrane region" description="Helical" evidence="8">
    <location>
        <begin position="217"/>
        <end position="237"/>
    </location>
</feature>
<feature type="transmembrane region" description="Helical" evidence="8">
    <location>
        <begin position="269"/>
        <end position="290"/>
    </location>
</feature>
<comment type="similarity">
    <text evidence="8">Belongs to the binding-protein-dependent transport system permease family.</text>
</comment>
<evidence type="ECO:0000259" key="9">
    <source>
        <dbReference type="PROSITE" id="PS50928"/>
    </source>
</evidence>
<keyword evidence="5 8" id="KW-0812">Transmembrane</keyword>
<feature type="transmembrane region" description="Helical" evidence="8">
    <location>
        <begin position="7"/>
        <end position="26"/>
    </location>
</feature>
<dbReference type="PROSITE" id="PS50928">
    <property type="entry name" value="ABC_TM1"/>
    <property type="match status" value="2"/>
</dbReference>
<dbReference type="GO" id="GO:0055085">
    <property type="term" value="P:transmembrane transport"/>
    <property type="evidence" value="ECO:0007669"/>
    <property type="project" value="InterPro"/>
</dbReference>
<proteinExistence type="inferred from homology"/>
<dbReference type="EMBL" id="CP045851">
    <property type="protein sequence ID" value="QGG97039.1"/>
    <property type="molecule type" value="Genomic_DNA"/>
</dbReference>
<protein>
    <submittedName>
        <fullName evidence="10">ABC transporter permease subunit</fullName>
    </submittedName>
</protein>
<keyword evidence="7 8" id="KW-0472">Membrane</keyword>
<feature type="transmembrane region" description="Helical" evidence="8">
    <location>
        <begin position="395"/>
        <end position="414"/>
    </location>
</feature>
<evidence type="ECO:0000256" key="6">
    <source>
        <dbReference type="ARBA" id="ARBA00022989"/>
    </source>
</evidence>